<comment type="caution">
    <text evidence="1">The sequence shown here is derived from an EMBL/GenBank/DDBJ whole genome shotgun (WGS) entry which is preliminary data.</text>
</comment>
<dbReference type="AlphaFoldDB" id="A0A5Q6PJX2"/>
<accession>A0A5Q6PJX2</accession>
<proteinExistence type="predicted"/>
<reference evidence="1 2" key="1">
    <citation type="submission" date="2019-09" db="EMBL/GenBank/DDBJ databases">
        <authorList>
            <person name="Kritzky A."/>
            <person name="Schelkanova E.Y."/>
            <person name="Alkhova Z.V."/>
            <person name="Smirnova N.I."/>
        </authorList>
    </citation>
    <scope>NUCLEOTIDE SEQUENCE [LARGE SCALE GENOMIC DNA]</scope>
    <source>
        <strain evidence="1 2">M1526</strain>
    </source>
</reference>
<evidence type="ECO:0000313" key="2">
    <source>
        <dbReference type="Proteomes" id="UP000323225"/>
    </source>
</evidence>
<name>A0A5Q6PJX2_VIBCL</name>
<gene>
    <name evidence="1" type="ORF">F0M16_08145</name>
</gene>
<protein>
    <submittedName>
        <fullName evidence="1">Uncharacterized protein</fullName>
    </submittedName>
</protein>
<organism evidence="1 2">
    <name type="scientific">Vibrio cholerae</name>
    <dbReference type="NCBI Taxonomy" id="666"/>
    <lineage>
        <taxon>Bacteria</taxon>
        <taxon>Pseudomonadati</taxon>
        <taxon>Pseudomonadota</taxon>
        <taxon>Gammaproteobacteria</taxon>
        <taxon>Vibrionales</taxon>
        <taxon>Vibrionaceae</taxon>
        <taxon>Vibrio</taxon>
    </lineage>
</organism>
<sequence length="275" mass="31407">MQLIKLNIKKKLAGFMSTLLKFDYILSFGIYEHIEPGKSSEVDGARFAHRLLRNRIGNTSLPETLNEALNIVSSEMGIILGCDFKNLSDSGISKHEEIRDICSDQIRRLLRDEFISKLTLKFQAFNLIDWHSFEEAYEKAFDKFLVREGGDYAVINEPLGDAEYRIILGGFSKEIEIQPLSYRVMIGDYSVTIDAARIDENGHIAAYFIKNSSSEVLTKNLEWVDYLRPSSRDEQYTSLCYYSSPKSAKETILQLILSKDVDSDALISRHIKLPK</sequence>
<dbReference type="Proteomes" id="UP000323225">
    <property type="component" value="Unassembled WGS sequence"/>
</dbReference>
<dbReference type="EMBL" id="VUAA01000007">
    <property type="protein sequence ID" value="KAA1255178.1"/>
    <property type="molecule type" value="Genomic_DNA"/>
</dbReference>
<evidence type="ECO:0000313" key="1">
    <source>
        <dbReference type="EMBL" id="KAA1255178.1"/>
    </source>
</evidence>